<protein>
    <submittedName>
        <fullName evidence="2">Uncharacterized protein</fullName>
    </submittedName>
</protein>
<keyword evidence="1" id="KW-1133">Transmembrane helix</keyword>
<keyword evidence="1" id="KW-0472">Membrane</keyword>
<evidence type="ECO:0000313" key="2">
    <source>
        <dbReference type="EMBL" id="VDD13653.1"/>
    </source>
</evidence>
<reference evidence="2" key="1">
    <citation type="submission" date="2018-11" db="EMBL/GenBank/DDBJ databases">
        <authorList>
            <consortium name="Genoscope - CEA"/>
            <person name="William W."/>
        </authorList>
    </citation>
    <scope>NUCLEOTIDE SEQUENCE</scope>
</reference>
<gene>
    <name evidence="2" type="ORF">BOLC4T27261H</name>
</gene>
<name>A0A3P6C5Y5_BRAOL</name>
<evidence type="ECO:0000256" key="1">
    <source>
        <dbReference type="SAM" id="Phobius"/>
    </source>
</evidence>
<keyword evidence="1" id="KW-0812">Transmembrane</keyword>
<feature type="transmembrane region" description="Helical" evidence="1">
    <location>
        <begin position="79"/>
        <end position="97"/>
    </location>
</feature>
<proteinExistence type="predicted"/>
<organism evidence="2">
    <name type="scientific">Brassica oleracea</name>
    <name type="common">Wild cabbage</name>
    <dbReference type="NCBI Taxonomy" id="3712"/>
    <lineage>
        <taxon>Eukaryota</taxon>
        <taxon>Viridiplantae</taxon>
        <taxon>Streptophyta</taxon>
        <taxon>Embryophyta</taxon>
        <taxon>Tracheophyta</taxon>
        <taxon>Spermatophyta</taxon>
        <taxon>Magnoliopsida</taxon>
        <taxon>eudicotyledons</taxon>
        <taxon>Gunneridae</taxon>
        <taxon>Pentapetalae</taxon>
        <taxon>rosids</taxon>
        <taxon>malvids</taxon>
        <taxon>Brassicales</taxon>
        <taxon>Brassicaceae</taxon>
        <taxon>Brassiceae</taxon>
        <taxon>Brassica</taxon>
    </lineage>
</organism>
<feature type="transmembrane region" description="Helical" evidence="1">
    <location>
        <begin position="21"/>
        <end position="41"/>
    </location>
</feature>
<dbReference type="EMBL" id="LR031873">
    <property type="protein sequence ID" value="VDD13653.1"/>
    <property type="molecule type" value="Genomic_DNA"/>
</dbReference>
<dbReference type="AlphaFoldDB" id="A0A3P6C5Y5"/>
<accession>A0A3P6C5Y5</accession>
<sequence>MSRRNFTSITESGVKKTLDSMDTCANMFILSMSGYMCYTYLGLVNLTQMVELPSQERWLQLETFLQIRRYMVFQVPTRFIHFFYICLKNLIINVYFYF</sequence>